<accession>A7K8I8</accession>
<evidence type="ECO:0000313" key="1">
    <source>
        <dbReference type="EMBL" id="ABT16362.1"/>
    </source>
</evidence>
<reference evidence="1 2" key="1">
    <citation type="submission" date="2006-09" db="EMBL/GenBank/DDBJ databases">
        <title>Sequence and annotation of the 288-kb ATCV-1 virus that infects an endosymbiotic Chlorella strain of the heliozoon Acanthocystis turfacea.</title>
        <authorList>
            <person name="Fitzgerald L.A."/>
            <person name="Graves M.V."/>
            <person name="Li X."/>
            <person name="Pfitzner A.J.P."/>
            <person name="Hartigan J."/>
            <person name="Van Etten J.L."/>
        </authorList>
    </citation>
    <scope>NUCLEOTIDE SEQUENCE [LARGE SCALE GENOMIC DNA]</scope>
    <source>
        <strain evidence="1 2">ATCV-1</strain>
    </source>
</reference>
<dbReference type="EMBL" id="EF101928">
    <property type="protein sequence ID" value="ABT16362.1"/>
    <property type="molecule type" value="Genomic_DNA"/>
</dbReference>
<dbReference type="GeneID" id="5470277"/>
<keyword evidence="2" id="KW-1185">Reference proteome</keyword>
<dbReference type="KEGG" id="vg:5470277"/>
<name>A7K8I8_9PHYC</name>
<sequence>MRDDMYFHSTRLSHIDTPEYKTKASGSPSSLLLNLYSYRNTQTNKETPCSNSLKHSVKHSRKQECPFTLLRPSMPLSSALAPLRRTRWVASSSPLPTPAVPRHASPFKLLRCTFPLVSLPTASAPIWSPRATPRT</sequence>
<dbReference type="RefSeq" id="YP_001426709.1">
    <property type="nucleotide sequence ID" value="NC_008724.1"/>
</dbReference>
<organism evidence="1 2">
    <name type="scientific">Chlorovirus heliozoae</name>
    <dbReference type="NCBI Taxonomy" id="322019"/>
    <lineage>
        <taxon>Viruses</taxon>
        <taxon>Varidnaviria</taxon>
        <taxon>Bamfordvirae</taxon>
        <taxon>Nucleocytoviricota</taxon>
        <taxon>Megaviricetes</taxon>
        <taxon>Algavirales</taxon>
        <taxon>Phycodnaviridae</taxon>
        <taxon>Chlorovirus</taxon>
    </lineage>
</organism>
<evidence type="ECO:0000313" key="2">
    <source>
        <dbReference type="Proteomes" id="UP000202420"/>
    </source>
</evidence>
<dbReference type="Proteomes" id="UP000202420">
    <property type="component" value="Segment"/>
</dbReference>
<proteinExistence type="predicted"/>
<protein>
    <submittedName>
        <fullName evidence="1">Uncharacterized protein z228L</fullName>
    </submittedName>
</protein>
<gene>
    <name evidence="1" type="primary">z228L</name>
    <name evidence="1" type="ORF">ATCV1_z228L</name>
</gene>